<reference evidence="1 2" key="1">
    <citation type="submission" date="2024-02" db="EMBL/GenBank/DDBJ databases">
        <title>Bifidobacterium honeyensis sp. nov., isolated from the comb honey.</title>
        <authorList>
            <person name="Liu W."/>
            <person name="Li Y."/>
        </authorList>
    </citation>
    <scope>NUCLEOTIDE SEQUENCE [LARGE SCALE GENOMIC DNA]</scope>
    <source>
        <strain evidence="1 2">IMAU50988</strain>
    </source>
</reference>
<dbReference type="RefSeq" id="WP_340468529.1">
    <property type="nucleotide sequence ID" value="NZ_JBANBB010000001.1"/>
</dbReference>
<comment type="caution">
    <text evidence="1">The sequence shown here is derived from an EMBL/GenBank/DDBJ whole genome shotgun (WGS) entry which is preliminary data.</text>
</comment>
<accession>A0ABU8ZL63</accession>
<name>A0ABU8ZL63_9BIFI</name>
<organism evidence="1 2">
    <name type="scientific">Bifidobacterium favimelis</name>
    <dbReference type="NCBI Taxonomy" id="3122979"/>
    <lineage>
        <taxon>Bacteria</taxon>
        <taxon>Bacillati</taxon>
        <taxon>Actinomycetota</taxon>
        <taxon>Actinomycetes</taxon>
        <taxon>Bifidobacteriales</taxon>
        <taxon>Bifidobacteriaceae</taxon>
        <taxon>Bifidobacterium</taxon>
    </lineage>
</organism>
<dbReference type="EMBL" id="JBANBB010000001">
    <property type="protein sequence ID" value="MEK0305982.1"/>
    <property type="molecule type" value="Genomic_DNA"/>
</dbReference>
<protein>
    <submittedName>
        <fullName evidence="1">Uncharacterized protein</fullName>
    </submittedName>
</protein>
<evidence type="ECO:0000313" key="2">
    <source>
        <dbReference type="Proteomes" id="UP001373159"/>
    </source>
</evidence>
<evidence type="ECO:0000313" key="1">
    <source>
        <dbReference type="EMBL" id="MEK0305982.1"/>
    </source>
</evidence>
<keyword evidence="2" id="KW-1185">Reference proteome</keyword>
<gene>
    <name evidence="1" type="ORF">V8P97_00595</name>
</gene>
<proteinExistence type="predicted"/>
<sequence length="107" mass="12209">MSGNSIERNSDEDFSVTLQHGITARFSKQENTGDYEVTYENVPVFLRGYLHDATIGRTQLAVPDYKIEQFNARLIKLINEIFTPETTREELIESAIQDINNAVKEAE</sequence>
<dbReference type="Proteomes" id="UP001373159">
    <property type="component" value="Unassembled WGS sequence"/>
</dbReference>